<gene>
    <name evidence="1" type="ORF">HPB50_014665</name>
</gene>
<sequence>MISAISKGAFRGLPNLKTLDLSENSLYSISSSITDDLGTLQLLSLDGNNFTFIPNVINLTRNNIVDVTRFGNDLQYLEHLDLSFNKVSRLHEGVFSSVYGLKGLWLSDNQIGWIAINAFANLTALVNLDLRNNRLAYLSSSVLQPIEVRLGELLLHGNPFHCDCRLLGLWEWLQDHPRLNTRRPSCAQPDKLVNQSVASLHPVDFCPAPLMTSAKVRRLEHDRLQLEWDVQNGTLIGGFLVTYHATSEPAPAAGASLEPGVRRYEVDGLRSETSYTVCVTATGKYLRSLGRPTPYTADVERPYDMSTNNRKCLQVRTLARTDRTRVTLSTLGMILGGSVSAVLILVLAVLLTALKFRRRRRRRRPAKAQEVPQEYISYRHFSIQSNDGVYS</sequence>
<accession>A0ACB7S6N9</accession>
<comment type="caution">
    <text evidence="1">The sequence shown here is derived from an EMBL/GenBank/DDBJ whole genome shotgun (WGS) entry which is preliminary data.</text>
</comment>
<proteinExistence type="predicted"/>
<protein>
    <submittedName>
        <fullName evidence="1">Uncharacterized protein</fullName>
    </submittedName>
</protein>
<dbReference type="Proteomes" id="UP000821845">
    <property type="component" value="Chromosome 5"/>
</dbReference>
<evidence type="ECO:0000313" key="1">
    <source>
        <dbReference type="EMBL" id="KAH6930538.1"/>
    </source>
</evidence>
<evidence type="ECO:0000313" key="2">
    <source>
        <dbReference type="Proteomes" id="UP000821845"/>
    </source>
</evidence>
<reference evidence="1" key="1">
    <citation type="submission" date="2020-05" db="EMBL/GenBank/DDBJ databases">
        <title>Large-scale comparative analyses of tick genomes elucidate their genetic diversity and vector capacities.</title>
        <authorList>
            <person name="Jia N."/>
            <person name="Wang J."/>
            <person name="Shi W."/>
            <person name="Du L."/>
            <person name="Sun Y."/>
            <person name="Zhan W."/>
            <person name="Jiang J."/>
            <person name="Wang Q."/>
            <person name="Zhang B."/>
            <person name="Ji P."/>
            <person name="Sakyi L.B."/>
            <person name="Cui X."/>
            <person name="Yuan T."/>
            <person name="Jiang B."/>
            <person name="Yang W."/>
            <person name="Lam T.T.-Y."/>
            <person name="Chang Q."/>
            <person name="Ding S."/>
            <person name="Wang X."/>
            <person name="Zhu J."/>
            <person name="Ruan X."/>
            <person name="Zhao L."/>
            <person name="Wei J."/>
            <person name="Que T."/>
            <person name="Du C."/>
            <person name="Cheng J."/>
            <person name="Dai P."/>
            <person name="Han X."/>
            <person name="Huang E."/>
            <person name="Gao Y."/>
            <person name="Liu J."/>
            <person name="Shao H."/>
            <person name="Ye R."/>
            <person name="Li L."/>
            <person name="Wei W."/>
            <person name="Wang X."/>
            <person name="Wang C."/>
            <person name="Yang T."/>
            <person name="Huo Q."/>
            <person name="Li W."/>
            <person name="Guo W."/>
            <person name="Chen H."/>
            <person name="Zhou L."/>
            <person name="Ni X."/>
            <person name="Tian J."/>
            <person name="Zhou Y."/>
            <person name="Sheng Y."/>
            <person name="Liu T."/>
            <person name="Pan Y."/>
            <person name="Xia L."/>
            <person name="Li J."/>
            <person name="Zhao F."/>
            <person name="Cao W."/>
        </authorList>
    </citation>
    <scope>NUCLEOTIDE SEQUENCE</scope>
    <source>
        <strain evidence="1">Hyas-2018</strain>
    </source>
</reference>
<keyword evidence="2" id="KW-1185">Reference proteome</keyword>
<name>A0ACB7S6N9_HYAAI</name>
<dbReference type="EMBL" id="CM023485">
    <property type="protein sequence ID" value="KAH6930538.1"/>
    <property type="molecule type" value="Genomic_DNA"/>
</dbReference>
<organism evidence="1 2">
    <name type="scientific">Hyalomma asiaticum</name>
    <name type="common">Tick</name>
    <dbReference type="NCBI Taxonomy" id="266040"/>
    <lineage>
        <taxon>Eukaryota</taxon>
        <taxon>Metazoa</taxon>
        <taxon>Ecdysozoa</taxon>
        <taxon>Arthropoda</taxon>
        <taxon>Chelicerata</taxon>
        <taxon>Arachnida</taxon>
        <taxon>Acari</taxon>
        <taxon>Parasitiformes</taxon>
        <taxon>Ixodida</taxon>
        <taxon>Ixodoidea</taxon>
        <taxon>Ixodidae</taxon>
        <taxon>Hyalomminae</taxon>
        <taxon>Hyalomma</taxon>
    </lineage>
</organism>